<keyword evidence="1" id="KW-0812">Transmembrane</keyword>
<evidence type="ECO:0000256" key="1">
    <source>
        <dbReference type="SAM" id="Phobius"/>
    </source>
</evidence>
<evidence type="ECO:0008006" key="4">
    <source>
        <dbReference type="Google" id="ProtNLM"/>
    </source>
</evidence>
<feature type="transmembrane region" description="Helical" evidence="1">
    <location>
        <begin position="205"/>
        <end position="225"/>
    </location>
</feature>
<dbReference type="Proteomes" id="UP000605784">
    <property type="component" value="Unassembled WGS sequence"/>
</dbReference>
<sequence>MRVDTERCGMFVGHALLAFAIVALGARRLDVRPKRALQYGFVGGLFAAVPDVDVVYAPVGLLMRSVETVGPDVFWATANVIHRGPTHSLVMGAVLAVAVGLWAHGTRPTRAASLSLLSLLVGAAGLVSGAVGAVVVLAFALAGLGVAVFSRRLDVRPRTLFAVASVGLLSHPFGDLFTGSPPALLYPFDVVLVAERIALHPHATGHLLAAFAVELGAVWLAVWTYARLTGYRLPALVNPRASLGVGYAAAAIMLPAPTLEQSAHFVFSVLAIGVVGAPVRPFSRGVDSLEAVVTGLAAVSVAVVAYALAYGVL</sequence>
<keyword evidence="3" id="KW-1185">Reference proteome</keyword>
<proteinExistence type="predicted"/>
<organism evidence="2 3">
    <name type="scientific">Haloarcula pellucida</name>
    <dbReference type="NCBI Taxonomy" id="1427151"/>
    <lineage>
        <taxon>Archaea</taxon>
        <taxon>Methanobacteriati</taxon>
        <taxon>Methanobacteriota</taxon>
        <taxon>Stenosarchaea group</taxon>
        <taxon>Halobacteria</taxon>
        <taxon>Halobacteriales</taxon>
        <taxon>Haloarculaceae</taxon>
        <taxon>Haloarcula</taxon>
    </lineage>
</organism>
<dbReference type="Pfam" id="PF04307">
    <property type="entry name" value="YdjM"/>
    <property type="match status" value="1"/>
</dbReference>
<dbReference type="InterPro" id="IPR007404">
    <property type="entry name" value="YdjM-like"/>
</dbReference>
<reference evidence="2" key="2">
    <citation type="submission" date="2020-09" db="EMBL/GenBank/DDBJ databases">
        <authorList>
            <person name="Sun Q."/>
            <person name="Ohkuma M."/>
        </authorList>
    </citation>
    <scope>NUCLEOTIDE SEQUENCE</scope>
    <source>
        <strain evidence="2">JCM 17820</strain>
    </source>
</reference>
<evidence type="ECO:0000313" key="2">
    <source>
        <dbReference type="EMBL" id="GGN89996.1"/>
    </source>
</evidence>
<name>A0A830GI64_9EURY</name>
<protein>
    <recommendedName>
        <fullName evidence="4">Membrane-bound metal-dependent hydrolase</fullName>
    </recommendedName>
</protein>
<feature type="transmembrane region" description="Helical" evidence="1">
    <location>
        <begin position="161"/>
        <end position="185"/>
    </location>
</feature>
<reference evidence="2" key="1">
    <citation type="journal article" date="2014" name="Int. J. Syst. Evol. Microbiol.">
        <title>Complete genome sequence of Corynebacterium casei LMG S-19264T (=DSM 44701T), isolated from a smear-ripened cheese.</title>
        <authorList>
            <consortium name="US DOE Joint Genome Institute (JGI-PGF)"/>
            <person name="Walter F."/>
            <person name="Albersmeier A."/>
            <person name="Kalinowski J."/>
            <person name="Ruckert C."/>
        </authorList>
    </citation>
    <scope>NUCLEOTIDE SEQUENCE</scope>
    <source>
        <strain evidence="2">JCM 17820</strain>
    </source>
</reference>
<gene>
    <name evidence="2" type="ORF">GCM10009030_11450</name>
</gene>
<feature type="transmembrane region" description="Helical" evidence="1">
    <location>
        <begin position="237"/>
        <end position="256"/>
    </location>
</feature>
<comment type="caution">
    <text evidence="2">The sequence shown here is derived from an EMBL/GenBank/DDBJ whole genome shotgun (WGS) entry which is preliminary data.</text>
</comment>
<keyword evidence="1" id="KW-0472">Membrane</keyword>
<feature type="transmembrane region" description="Helical" evidence="1">
    <location>
        <begin position="12"/>
        <end position="29"/>
    </location>
</feature>
<feature type="transmembrane region" description="Helical" evidence="1">
    <location>
        <begin position="116"/>
        <end position="149"/>
    </location>
</feature>
<feature type="transmembrane region" description="Helical" evidence="1">
    <location>
        <begin position="88"/>
        <end position="104"/>
    </location>
</feature>
<keyword evidence="1" id="KW-1133">Transmembrane helix</keyword>
<accession>A0A830GI64</accession>
<evidence type="ECO:0000313" key="3">
    <source>
        <dbReference type="Proteomes" id="UP000605784"/>
    </source>
</evidence>
<dbReference type="EMBL" id="BMOU01000001">
    <property type="protein sequence ID" value="GGN89996.1"/>
    <property type="molecule type" value="Genomic_DNA"/>
</dbReference>
<feature type="transmembrane region" description="Helical" evidence="1">
    <location>
        <begin position="291"/>
        <end position="312"/>
    </location>
</feature>
<dbReference type="AlphaFoldDB" id="A0A830GI64"/>
<feature type="transmembrane region" description="Helical" evidence="1">
    <location>
        <begin position="262"/>
        <end position="279"/>
    </location>
</feature>